<dbReference type="SMART" id="SM00668">
    <property type="entry name" value="CTLH"/>
    <property type="match status" value="1"/>
</dbReference>
<dbReference type="PROSITE" id="PS50897">
    <property type="entry name" value="CTLH"/>
    <property type="match status" value="1"/>
</dbReference>
<name>A0A433CX29_9FUNG</name>
<evidence type="ECO:0000313" key="3">
    <source>
        <dbReference type="Proteomes" id="UP000268093"/>
    </source>
</evidence>
<evidence type="ECO:0000313" key="2">
    <source>
        <dbReference type="EMBL" id="RUP43136.1"/>
    </source>
</evidence>
<dbReference type="Proteomes" id="UP000268093">
    <property type="component" value="Unassembled WGS sequence"/>
</dbReference>
<dbReference type="EMBL" id="RBNI01011605">
    <property type="protein sequence ID" value="RUP43136.1"/>
    <property type="molecule type" value="Genomic_DNA"/>
</dbReference>
<comment type="caution">
    <text evidence="2">The sequence shown here is derived from an EMBL/GenBank/DDBJ whole genome shotgun (WGS) entry which is preliminary data.</text>
</comment>
<dbReference type="SMART" id="SM00757">
    <property type="entry name" value="CRA"/>
    <property type="match status" value="1"/>
</dbReference>
<dbReference type="InterPro" id="IPR006595">
    <property type="entry name" value="CTLH_C"/>
</dbReference>
<keyword evidence="3" id="KW-1185">Reference proteome</keyword>
<organism evidence="2 3">
    <name type="scientific">Jimgerdemannia flammicorona</name>
    <dbReference type="NCBI Taxonomy" id="994334"/>
    <lineage>
        <taxon>Eukaryota</taxon>
        <taxon>Fungi</taxon>
        <taxon>Fungi incertae sedis</taxon>
        <taxon>Mucoromycota</taxon>
        <taxon>Mucoromycotina</taxon>
        <taxon>Endogonomycetes</taxon>
        <taxon>Endogonales</taxon>
        <taxon>Endogonaceae</taxon>
        <taxon>Jimgerdemannia</taxon>
    </lineage>
</organism>
<dbReference type="InterPro" id="IPR050618">
    <property type="entry name" value="Ubq-SigPath_Reg"/>
</dbReference>
<dbReference type="InterPro" id="IPR024964">
    <property type="entry name" value="CTLH/CRA"/>
</dbReference>
<dbReference type="PANTHER" id="PTHR12864">
    <property type="entry name" value="RAN BINDING PROTEIN 9-RELATED"/>
    <property type="match status" value="1"/>
</dbReference>
<sequence length="419" mass="45696">MDPFSDQYNQITFPEPDLIARKLVLQYLLHNCYGDTAKAFLADISNIQPSSDRDLTLSILANGSGKRHNGHCSTAYVESTGVSTASLKAADLILFSPNSTSSTTLVSTPTTVATITEIATNQITTTEVMDVDNSAQFSGEEDAEMAGTQDDVLSHDMDGVSPQVDIDSLTSTTPTAIAKGIGAASSTFSRNRGSGNWDGSGVNFEGLLKATEQEEREWEEWLPEHWENLKLRKLFGTLTQPSWVTYFIEIHQAITTGSIPAALSLLSSHYPALLSIDPSSPMTTSHSIAISFKLHCQQFIETVRRGLPMEALSFAQSTLGGFPHLDPKMEQRYTDMLTDVTALIAYTKPENSPVGSLLGQDYREKVAEEVNNAVLALCGLRQISTIERIVKQATVVRDIYATQKDKQSNAKVSNYSVLS</sequence>
<dbReference type="Pfam" id="PF10607">
    <property type="entry name" value="CTLH"/>
    <property type="match status" value="1"/>
</dbReference>
<protein>
    <recommendedName>
        <fullName evidence="1">CTLH domain-containing protein</fullName>
    </recommendedName>
</protein>
<gene>
    <name evidence="2" type="ORF">BC936DRAFT_137562</name>
</gene>
<dbReference type="InterPro" id="IPR006594">
    <property type="entry name" value="LisH"/>
</dbReference>
<feature type="domain" description="CTLH" evidence="1">
    <location>
        <begin position="249"/>
        <end position="310"/>
    </location>
</feature>
<dbReference type="AlphaFoldDB" id="A0A433CX29"/>
<accession>A0A433CX29</accession>
<proteinExistence type="predicted"/>
<dbReference type="PROSITE" id="PS50896">
    <property type="entry name" value="LISH"/>
    <property type="match status" value="1"/>
</dbReference>
<evidence type="ECO:0000259" key="1">
    <source>
        <dbReference type="PROSITE" id="PS50897"/>
    </source>
</evidence>
<reference evidence="2 3" key="1">
    <citation type="journal article" date="2018" name="New Phytol.">
        <title>Phylogenomics of Endogonaceae and evolution of mycorrhizas within Mucoromycota.</title>
        <authorList>
            <person name="Chang Y."/>
            <person name="Desiro A."/>
            <person name="Na H."/>
            <person name="Sandor L."/>
            <person name="Lipzen A."/>
            <person name="Clum A."/>
            <person name="Barry K."/>
            <person name="Grigoriev I.V."/>
            <person name="Martin F.M."/>
            <person name="Stajich J.E."/>
            <person name="Smith M.E."/>
            <person name="Bonito G."/>
            <person name="Spatafora J.W."/>
        </authorList>
    </citation>
    <scope>NUCLEOTIDE SEQUENCE [LARGE SCALE GENOMIC DNA]</scope>
    <source>
        <strain evidence="2 3">GMNB39</strain>
    </source>
</reference>
<dbReference type="InterPro" id="IPR013144">
    <property type="entry name" value="CRA_dom"/>
</dbReference>